<protein>
    <submittedName>
        <fullName evidence="1">Uncharacterized protein</fullName>
    </submittedName>
</protein>
<comment type="caution">
    <text evidence="1">The sequence shown here is derived from an EMBL/GenBank/DDBJ whole genome shotgun (WGS) entry which is preliminary data.</text>
</comment>
<keyword evidence="2" id="KW-1185">Reference proteome</keyword>
<evidence type="ECO:0000313" key="2">
    <source>
        <dbReference type="Proteomes" id="UP000288012"/>
    </source>
</evidence>
<reference evidence="1 2" key="1">
    <citation type="submission" date="2018-12" db="EMBL/GenBank/DDBJ databases">
        <title>Legionella sp,whole genome shotgun sequence.</title>
        <authorList>
            <person name="Wu H."/>
        </authorList>
    </citation>
    <scope>NUCLEOTIDE SEQUENCE [LARGE SCALE GENOMIC DNA]</scope>
    <source>
        <strain evidence="2">km714</strain>
    </source>
</reference>
<dbReference type="RefSeq" id="WP_127032542.1">
    <property type="nucleotide sequence ID" value="NZ_RZGR01000003.1"/>
</dbReference>
<sequence>MNQTINALLKPKQAGLTNKNKPAALIVLSPYDEGSHAIGFKDAESMVRDELGYGIINKKPLFFNSEDTEFSAAIKPVTLKNKSLTIWLSAHGASGWLFSGRRDANSELEATANFVEFVRRVETYTQCEVANIVLSACFTANEFVNVKDGTYFNSPARLLSFFLPEVNVLGFIGKNAESKVHVFKETTMGYLKETLNAEHASVLFKNGKPIESCFDNNTVPIYCNHEYTPDFILQALNYNFEDRNVEFYAPCLAAEFISKNNITLAAASLGQWQERRVRELTRNAQQEPHPSRLPSSSC</sequence>
<evidence type="ECO:0000313" key="1">
    <source>
        <dbReference type="EMBL" id="RUQ90753.1"/>
    </source>
</evidence>
<dbReference type="OrthoDB" id="5654352at2"/>
<dbReference type="Proteomes" id="UP000288012">
    <property type="component" value="Unassembled WGS sequence"/>
</dbReference>
<dbReference type="EMBL" id="RZGR01000003">
    <property type="protein sequence ID" value="RUQ90753.1"/>
    <property type="molecule type" value="Genomic_DNA"/>
</dbReference>
<dbReference type="AlphaFoldDB" id="A0A3S0VBM5"/>
<name>A0A3S0VBM5_9GAMM</name>
<proteinExistence type="predicted"/>
<organism evidence="1 2">
    <name type="scientific">Legionella septentrionalis</name>
    <dbReference type="NCBI Taxonomy" id="2498109"/>
    <lineage>
        <taxon>Bacteria</taxon>
        <taxon>Pseudomonadati</taxon>
        <taxon>Pseudomonadota</taxon>
        <taxon>Gammaproteobacteria</taxon>
        <taxon>Legionellales</taxon>
        <taxon>Legionellaceae</taxon>
        <taxon>Legionella</taxon>
    </lineage>
</organism>
<accession>A0A3S0VBM5</accession>
<gene>
    <name evidence="1" type="ORF">EKM59_01410</name>
</gene>